<gene>
    <name evidence="2" type="ORF">KSP39_PZI000475</name>
</gene>
<keyword evidence="3" id="KW-1185">Reference proteome</keyword>
<dbReference type="AlphaFoldDB" id="A0AAP0C251"/>
<proteinExistence type="predicted"/>
<sequence length="117" mass="12877">MVHVGKNFPTCNHLHPRSSIPPSPNQADLQLDPQKWLNSRILSPKCSKRVCFTPSESKSARQNDRRAHLLLPRVNFFSPLTHQSIFPTATIPSLPFEISTALGESPCFSAAGSANTV</sequence>
<dbReference type="EMBL" id="JBBWWQ010000001">
    <property type="protein sequence ID" value="KAK8957852.1"/>
    <property type="molecule type" value="Genomic_DNA"/>
</dbReference>
<organism evidence="2 3">
    <name type="scientific">Platanthera zijinensis</name>
    <dbReference type="NCBI Taxonomy" id="2320716"/>
    <lineage>
        <taxon>Eukaryota</taxon>
        <taxon>Viridiplantae</taxon>
        <taxon>Streptophyta</taxon>
        <taxon>Embryophyta</taxon>
        <taxon>Tracheophyta</taxon>
        <taxon>Spermatophyta</taxon>
        <taxon>Magnoliopsida</taxon>
        <taxon>Liliopsida</taxon>
        <taxon>Asparagales</taxon>
        <taxon>Orchidaceae</taxon>
        <taxon>Orchidoideae</taxon>
        <taxon>Orchideae</taxon>
        <taxon>Orchidinae</taxon>
        <taxon>Platanthera</taxon>
    </lineage>
</organism>
<reference evidence="2 3" key="1">
    <citation type="journal article" date="2022" name="Nat. Plants">
        <title>Genomes of leafy and leafless Platanthera orchids illuminate the evolution of mycoheterotrophy.</title>
        <authorList>
            <person name="Li M.H."/>
            <person name="Liu K.W."/>
            <person name="Li Z."/>
            <person name="Lu H.C."/>
            <person name="Ye Q.L."/>
            <person name="Zhang D."/>
            <person name="Wang J.Y."/>
            <person name="Li Y.F."/>
            <person name="Zhong Z.M."/>
            <person name="Liu X."/>
            <person name="Yu X."/>
            <person name="Liu D.K."/>
            <person name="Tu X.D."/>
            <person name="Liu B."/>
            <person name="Hao Y."/>
            <person name="Liao X.Y."/>
            <person name="Jiang Y.T."/>
            <person name="Sun W.H."/>
            <person name="Chen J."/>
            <person name="Chen Y.Q."/>
            <person name="Ai Y."/>
            <person name="Zhai J.W."/>
            <person name="Wu S.S."/>
            <person name="Zhou Z."/>
            <person name="Hsiao Y.Y."/>
            <person name="Wu W.L."/>
            <person name="Chen Y.Y."/>
            <person name="Lin Y.F."/>
            <person name="Hsu J.L."/>
            <person name="Li C.Y."/>
            <person name="Wang Z.W."/>
            <person name="Zhao X."/>
            <person name="Zhong W.Y."/>
            <person name="Ma X.K."/>
            <person name="Ma L."/>
            <person name="Huang J."/>
            <person name="Chen G.Z."/>
            <person name="Huang M.Z."/>
            <person name="Huang L."/>
            <person name="Peng D.H."/>
            <person name="Luo Y.B."/>
            <person name="Zou S.Q."/>
            <person name="Chen S.P."/>
            <person name="Lan S."/>
            <person name="Tsai W.C."/>
            <person name="Van de Peer Y."/>
            <person name="Liu Z.J."/>
        </authorList>
    </citation>
    <scope>NUCLEOTIDE SEQUENCE [LARGE SCALE GENOMIC DNA]</scope>
    <source>
        <strain evidence="2">Lor287</strain>
    </source>
</reference>
<comment type="caution">
    <text evidence="2">The sequence shown here is derived from an EMBL/GenBank/DDBJ whole genome shotgun (WGS) entry which is preliminary data.</text>
</comment>
<protein>
    <submittedName>
        <fullName evidence="2">Uncharacterized protein</fullName>
    </submittedName>
</protein>
<evidence type="ECO:0000313" key="3">
    <source>
        <dbReference type="Proteomes" id="UP001418222"/>
    </source>
</evidence>
<accession>A0AAP0C251</accession>
<dbReference type="Proteomes" id="UP001418222">
    <property type="component" value="Unassembled WGS sequence"/>
</dbReference>
<evidence type="ECO:0000256" key="1">
    <source>
        <dbReference type="SAM" id="MobiDB-lite"/>
    </source>
</evidence>
<name>A0AAP0C251_9ASPA</name>
<feature type="region of interest" description="Disordered" evidence="1">
    <location>
        <begin position="1"/>
        <end position="27"/>
    </location>
</feature>
<evidence type="ECO:0000313" key="2">
    <source>
        <dbReference type="EMBL" id="KAK8957852.1"/>
    </source>
</evidence>